<feature type="coiled-coil region" evidence="1">
    <location>
        <begin position="85"/>
        <end position="112"/>
    </location>
</feature>
<dbReference type="OrthoDB" id="72677at2759"/>
<accession>A0A8K1FHH7</accession>
<gene>
    <name evidence="3" type="ORF">Poli38472_004831</name>
</gene>
<protein>
    <recommendedName>
        <fullName evidence="5">M96 mating-specific protein family</fullName>
    </recommendedName>
</protein>
<organism evidence="3 4">
    <name type="scientific">Pythium oligandrum</name>
    <name type="common">Mycoparasitic fungus</name>
    <dbReference type="NCBI Taxonomy" id="41045"/>
    <lineage>
        <taxon>Eukaryota</taxon>
        <taxon>Sar</taxon>
        <taxon>Stramenopiles</taxon>
        <taxon>Oomycota</taxon>
        <taxon>Peronosporomycetes</taxon>
        <taxon>Pythiales</taxon>
        <taxon>Pythiaceae</taxon>
        <taxon>Pythium</taxon>
    </lineage>
</organism>
<feature type="compositionally biased region" description="Low complexity" evidence="2">
    <location>
        <begin position="54"/>
        <end position="65"/>
    </location>
</feature>
<proteinExistence type="predicted"/>
<keyword evidence="1" id="KW-0175">Coiled coil</keyword>
<sequence>MDELDDSTASLADFFQDADFKTMSSLVYGPLGARVDDPIGSDSLFCDPTEPVESTPSSDATTSSSQRAHALSAIKIKGKIRPSSVQRYKHEMEQLRGEIQELEATLSQLRRSKGSTESVEKLFGSSMWKDIAKRQRDIRKCAEIDNVKLRLQLQAQIKVAHSLKRLIRKQSLEKSPDRVPRSPSLCLPLQDDVEAVFQSIHDDLRRRPVLVDEMMHAFGLGQVRGNSNNSQIRRGDNLCVDYQECCEFPFSFDAIADAMWKFVSVKQLPMRNGVYSSVTQSDTLCHTHFGVTRAAGRSSIKVDSYLVGTREIQRDRIIHCLEIRTYTTSSLLRGKRVCIRGQGYSVVEKSSYGTTLVKSCIRCCPERNNATIRNPEKHFEQLANALVTSCHDSIESMTQGIENVLLDEGRKQ</sequence>
<evidence type="ECO:0000313" key="4">
    <source>
        <dbReference type="Proteomes" id="UP000794436"/>
    </source>
</evidence>
<reference evidence="3" key="1">
    <citation type="submission" date="2019-03" db="EMBL/GenBank/DDBJ databases">
        <title>Long read genome sequence of the mycoparasitic Pythium oligandrum ATCC 38472 isolated from sugarbeet rhizosphere.</title>
        <authorList>
            <person name="Gaulin E."/>
        </authorList>
    </citation>
    <scope>NUCLEOTIDE SEQUENCE</scope>
    <source>
        <strain evidence="3">ATCC 38472_TT</strain>
    </source>
</reference>
<dbReference type="Proteomes" id="UP000794436">
    <property type="component" value="Unassembled WGS sequence"/>
</dbReference>
<dbReference type="AlphaFoldDB" id="A0A8K1FHH7"/>
<evidence type="ECO:0000313" key="3">
    <source>
        <dbReference type="EMBL" id="TMW59762.1"/>
    </source>
</evidence>
<keyword evidence="4" id="KW-1185">Reference proteome</keyword>
<dbReference type="EMBL" id="SPLM01000109">
    <property type="protein sequence ID" value="TMW59762.1"/>
    <property type="molecule type" value="Genomic_DNA"/>
</dbReference>
<evidence type="ECO:0000256" key="2">
    <source>
        <dbReference type="SAM" id="MobiDB-lite"/>
    </source>
</evidence>
<evidence type="ECO:0000256" key="1">
    <source>
        <dbReference type="SAM" id="Coils"/>
    </source>
</evidence>
<comment type="caution">
    <text evidence="3">The sequence shown here is derived from an EMBL/GenBank/DDBJ whole genome shotgun (WGS) entry which is preliminary data.</text>
</comment>
<evidence type="ECO:0008006" key="5">
    <source>
        <dbReference type="Google" id="ProtNLM"/>
    </source>
</evidence>
<name>A0A8K1FHH7_PYTOL</name>
<feature type="region of interest" description="Disordered" evidence="2">
    <location>
        <begin position="42"/>
        <end position="68"/>
    </location>
</feature>